<dbReference type="EMBL" id="FLRI01000329">
    <property type="protein sequence ID" value="SBT84133.1"/>
    <property type="molecule type" value="Genomic_DNA"/>
</dbReference>
<dbReference type="InterPro" id="IPR008780">
    <property type="entry name" value="Plasmodium_Vir"/>
</dbReference>
<keyword evidence="1" id="KW-0472">Membrane</keyword>
<proteinExistence type="predicted"/>
<gene>
    <name evidence="2" type="primary">PocGH01_00175000</name>
    <name evidence="2" type="ORF">POCGH01_00175000</name>
</gene>
<keyword evidence="3" id="KW-1185">Reference proteome</keyword>
<reference evidence="2 3" key="1">
    <citation type="submission" date="2016-06" db="EMBL/GenBank/DDBJ databases">
        <authorList>
            <consortium name="Pathogen Informatics"/>
        </authorList>
    </citation>
    <scope>NUCLEOTIDE SEQUENCE [LARGE SCALE GENOMIC DNA]</scope>
    <source>
        <strain evidence="2">PocGH01</strain>
    </source>
</reference>
<dbReference type="OrthoDB" id="385024at2759"/>
<dbReference type="Proteomes" id="UP000242942">
    <property type="component" value="Unassembled WGS sequence"/>
</dbReference>
<dbReference type="VEuPathDB" id="PlasmoDB:POWCR01_000202700"/>
<accession>A0A1D3JE67</accession>
<evidence type="ECO:0000313" key="3">
    <source>
        <dbReference type="Proteomes" id="UP000242942"/>
    </source>
</evidence>
<name>A0A1D3JE67_PLAOA</name>
<keyword evidence="1" id="KW-0812">Transmembrane</keyword>
<dbReference type="Pfam" id="PF05795">
    <property type="entry name" value="Plasmodium_Vir"/>
    <property type="match status" value="3"/>
</dbReference>
<organism evidence="2 3">
    <name type="scientific">Plasmodium ovale</name>
    <name type="common">malaria parasite P. ovale</name>
    <dbReference type="NCBI Taxonomy" id="36330"/>
    <lineage>
        <taxon>Eukaryota</taxon>
        <taxon>Sar</taxon>
        <taxon>Alveolata</taxon>
        <taxon>Apicomplexa</taxon>
        <taxon>Aconoidasida</taxon>
        <taxon>Haemosporida</taxon>
        <taxon>Plasmodiidae</taxon>
        <taxon>Plasmodium</taxon>
        <taxon>Plasmodium (Plasmodium)</taxon>
    </lineage>
</organism>
<feature type="transmembrane region" description="Helical" evidence="1">
    <location>
        <begin position="536"/>
        <end position="559"/>
    </location>
</feature>
<dbReference type="VEuPathDB" id="PlasmoDB:PocGH01_00175000"/>
<dbReference type="AlphaFoldDB" id="A0A1D3JE67"/>
<keyword evidence="1" id="KW-1133">Transmembrane helix</keyword>
<evidence type="ECO:0000313" key="2">
    <source>
        <dbReference type="EMBL" id="SBT84133.1"/>
    </source>
</evidence>
<sequence>MDKNIVKTAYKLLEKDIDNTRTGSKLYIFYNYFDNFNTYLLNGSTLCNDGKKIDPSILPVCSKVVKNIQDWNDVLEFAKSVYVNENECCDYFIYWLYNELKDSKSSYLGINLVYSKMSNFLEKNCLKFKGKEHDVKFVKVYDKDVIKNKIELYEFLEYYKYLRLNLDNEDSNKVQYCKYVKYIFDLYNEMDQDYNSKCSGYYGEITSFKKKFQNGDGELNYLKSKCPKILKNIILQERNEISCPSEEIPQRKVNTTSVESTVTKTIAVVESHSAKSEKIKPYDEISNNLHSLKIYEEFNNEKDLDLNSSYCKNMEIKDEKAKKICAHIIKNFKKIVQLENKEQHNEYCLHFVHWIYEKIKEYYGTNSGYIYKNSDIIKLYEVQFPINNELSKYGCYYNFNSPIIEMKEKTELLDYFQIFDRINNDTTCVEDKCKKNCKYLENINTLYNKHKRTCCTRFHYGGYFNNCLDYFKCDIKYNPKNFMPKLKCEIEKFNENTEELDEPTPIDENVILKSLKSLSPVNSPKIKCDGLMCDTFPAIMSFFFSLLGILVLLFLFYKFTPFGTWLNKRLLKRRNSFTLDEDINYFQQNSLGRGNVNLKNRRINIAYQTA</sequence>
<protein>
    <submittedName>
        <fullName evidence="2">PIR protein</fullName>
    </submittedName>
</protein>
<evidence type="ECO:0000256" key="1">
    <source>
        <dbReference type="SAM" id="Phobius"/>
    </source>
</evidence>